<feature type="chain" id="PRO_5042050979" description="Sulfatase-modifying factor enzyme-like domain-containing protein" evidence="2">
    <location>
        <begin position="37"/>
        <end position="460"/>
    </location>
</feature>
<evidence type="ECO:0000259" key="3">
    <source>
        <dbReference type="Pfam" id="PF03781"/>
    </source>
</evidence>
<proteinExistence type="inferred from homology"/>
<dbReference type="InterPro" id="IPR014094">
    <property type="entry name" value="LpoB"/>
</dbReference>
<feature type="domain" description="Sulfatase-modifying factor enzyme-like" evidence="3">
    <location>
        <begin position="328"/>
        <end position="453"/>
    </location>
</feature>
<evidence type="ECO:0000313" key="4">
    <source>
        <dbReference type="EMBL" id="KAK3584184.1"/>
    </source>
</evidence>
<dbReference type="Pfam" id="PF13036">
    <property type="entry name" value="LpoB"/>
    <property type="match status" value="1"/>
</dbReference>
<protein>
    <recommendedName>
        <fullName evidence="3">Sulfatase-modifying factor enzyme-like domain-containing protein</fullName>
    </recommendedName>
</protein>
<dbReference type="InterPro" id="IPR042095">
    <property type="entry name" value="SUMF_sf"/>
</dbReference>
<dbReference type="Pfam" id="PF03781">
    <property type="entry name" value="FGE-sulfatase"/>
    <property type="match status" value="1"/>
</dbReference>
<dbReference type="PANTHER" id="PTHR23150:SF19">
    <property type="entry name" value="FORMYLGLYCINE-GENERATING ENZYME"/>
    <property type="match status" value="1"/>
</dbReference>
<organism evidence="4 5">
    <name type="scientific">Potamilus streckersoni</name>
    <dbReference type="NCBI Taxonomy" id="2493646"/>
    <lineage>
        <taxon>Eukaryota</taxon>
        <taxon>Metazoa</taxon>
        <taxon>Spiralia</taxon>
        <taxon>Lophotrochozoa</taxon>
        <taxon>Mollusca</taxon>
        <taxon>Bivalvia</taxon>
        <taxon>Autobranchia</taxon>
        <taxon>Heteroconchia</taxon>
        <taxon>Palaeoheterodonta</taxon>
        <taxon>Unionida</taxon>
        <taxon>Unionoidea</taxon>
        <taxon>Unionidae</taxon>
        <taxon>Ambleminae</taxon>
        <taxon>Lampsilini</taxon>
        <taxon>Potamilus</taxon>
    </lineage>
</organism>
<keyword evidence="5" id="KW-1185">Reference proteome</keyword>
<feature type="signal peptide" evidence="2">
    <location>
        <begin position="1"/>
        <end position="36"/>
    </location>
</feature>
<reference evidence="4" key="3">
    <citation type="submission" date="2023-05" db="EMBL/GenBank/DDBJ databases">
        <authorList>
            <person name="Smith C.H."/>
        </authorList>
    </citation>
    <scope>NUCLEOTIDE SEQUENCE</scope>
    <source>
        <strain evidence="4">CHS0354</strain>
        <tissue evidence="4">Mantle</tissue>
    </source>
</reference>
<evidence type="ECO:0000256" key="2">
    <source>
        <dbReference type="SAM" id="SignalP"/>
    </source>
</evidence>
<dbReference type="Gene3D" id="3.90.1580.10">
    <property type="entry name" value="paralog of FGE (formylglycine-generating enzyme)"/>
    <property type="match status" value="1"/>
</dbReference>
<dbReference type="InterPro" id="IPR005532">
    <property type="entry name" value="SUMF_dom"/>
</dbReference>
<evidence type="ECO:0000256" key="1">
    <source>
        <dbReference type="ARBA" id="ARBA00005310"/>
    </source>
</evidence>
<comment type="caution">
    <text evidence="4">The sequence shown here is derived from an EMBL/GenBank/DDBJ whole genome shotgun (WGS) entry which is preliminary data.</text>
</comment>
<dbReference type="EMBL" id="JAEAOA010002069">
    <property type="protein sequence ID" value="KAK3584184.1"/>
    <property type="molecule type" value="Genomic_DNA"/>
</dbReference>
<evidence type="ECO:0000313" key="5">
    <source>
        <dbReference type="Proteomes" id="UP001195483"/>
    </source>
</evidence>
<reference evidence="4" key="1">
    <citation type="journal article" date="2021" name="Genome Biol. Evol.">
        <title>A High-Quality Reference Genome for a Parasitic Bivalve with Doubly Uniparental Inheritance (Bivalvia: Unionida).</title>
        <authorList>
            <person name="Smith C.H."/>
        </authorList>
    </citation>
    <scope>NUCLEOTIDE SEQUENCE</scope>
    <source>
        <strain evidence="4">CHS0354</strain>
    </source>
</reference>
<comment type="similarity">
    <text evidence="1">Belongs to the sulfatase-modifying factor family.</text>
</comment>
<reference evidence="4" key="2">
    <citation type="journal article" date="2021" name="Genome Biol. Evol.">
        <title>Developing a high-quality reference genome for a parasitic bivalve with doubly uniparental inheritance (Bivalvia: Unionida).</title>
        <authorList>
            <person name="Smith C.H."/>
        </authorList>
    </citation>
    <scope>NUCLEOTIDE SEQUENCE</scope>
    <source>
        <strain evidence="4">CHS0354</strain>
        <tissue evidence="4">Mantle</tissue>
    </source>
</reference>
<dbReference type="Proteomes" id="UP001195483">
    <property type="component" value="Unassembled WGS sequence"/>
</dbReference>
<dbReference type="SUPFAM" id="SSF56436">
    <property type="entry name" value="C-type lectin-like"/>
    <property type="match status" value="1"/>
</dbReference>
<name>A0AAE0S2W6_9BIVA</name>
<dbReference type="GO" id="GO:0120147">
    <property type="term" value="F:formylglycine-generating oxidase activity"/>
    <property type="evidence" value="ECO:0007669"/>
    <property type="project" value="TreeGrafter"/>
</dbReference>
<dbReference type="PANTHER" id="PTHR23150">
    <property type="entry name" value="SULFATASE MODIFYING FACTOR 1, 2"/>
    <property type="match status" value="1"/>
</dbReference>
<dbReference type="InterPro" id="IPR016187">
    <property type="entry name" value="CTDL_fold"/>
</dbReference>
<dbReference type="AlphaFoldDB" id="A0AAE0S2W6"/>
<keyword evidence="2" id="KW-0732">Signal</keyword>
<sequence length="460" mass="52389">MLTKSFSWTHGLFRELNKRLFWVLTVFLCLPGQAYTQEVNTLELAERISESLSRIKNTQLNTLAFNRVSGRMDDAVINELIDYTNVSVVRKGRFKVIDRSKMRQIIREQINNTSALISPEEYRRLGKLLGVDIFIYGRAYDDGLVLKAIEVETSAIIWADRFSLNGQKKPLPSYPYDDISGATANSIRKNTANLEKTGIRKISFWNFTGPLNRQKMIDHMSLALTGEGMQIIDRENLDIILEEQKLAMDSIIDEGQAKKIGALYGIDGFMYGSIQKKDGAYIASLKLMNILNGVIEWADLIITDDYAKPASSSVQDKQSVSQTENTQKDDMVLVPAGIALIGKGIAENTAFPPHQVRISAFHIDKYEVTNQAYADFVKKHNYRPPKGWASASPPPGQSMHPVVYVTWEDAQRFCQVQGKRLPTETEWEYAYRGDKNYDYPWGNTDSYRKDWSNHSEKRRI</sequence>
<dbReference type="InterPro" id="IPR051043">
    <property type="entry name" value="Sulfatase_Mod_Factor_Kinase"/>
</dbReference>
<dbReference type="Gene3D" id="3.40.50.10610">
    <property type="entry name" value="ABC-type transport auxiliary lipoprotein component"/>
    <property type="match status" value="2"/>
</dbReference>
<accession>A0AAE0S2W6</accession>
<gene>
    <name evidence="4" type="ORF">CHS0354_035265</name>
</gene>